<accession>A0A9Q8QCH2</accession>
<reference evidence="2" key="1">
    <citation type="submission" date="2021-11" db="EMBL/GenBank/DDBJ databases">
        <title>Purpureocillium_takamizusanense_genome.</title>
        <authorList>
            <person name="Nguyen N.-H."/>
        </authorList>
    </citation>
    <scope>NUCLEOTIDE SEQUENCE</scope>
    <source>
        <strain evidence="2">PT3</strain>
    </source>
</reference>
<proteinExistence type="predicted"/>
<evidence type="ECO:0000313" key="2">
    <source>
        <dbReference type="EMBL" id="UNI16676.1"/>
    </source>
</evidence>
<keyword evidence="3" id="KW-1185">Reference proteome</keyword>
<dbReference type="GeneID" id="72065050"/>
<sequence length="224" mass="25165">MDSPVAQPNGECWAEQLITPAPMPQGSQDRPPQPVQERMAHQDIVAPVCTTEPVTSLAAPHENRQELAHVPHQSAPPAMAPGHEAPRMMESDVEVAKDMRYRRRSPMTARSKRYQGVSRLTPAELNRKRANDREAKRVSRLRTQELISSLLRKVKTLKELRISDGETIRQLRHRNEALEMEYFSLSAATGFSYAPGAVLSQQCGNLAPDLTYCNSGLENWVQPY</sequence>
<dbReference type="AlphaFoldDB" id="A0A9Q8QCH2"/>
<protein>
    <submittedName>
        <fullName evidence="2">Uncharacterized protein</fullName>
    </submittedName>
</protein>
<evidence type="ECO:0000256" key="1">
    <source>
        <dbReference type="SAM" id="MobiDB-lite"/>
    </source>
</evidence>
<evidence type="ECO:0000313" key="3">
    <source>
        <dbReference type="Proteomes" id="UP000829364"/>
    </source>
</evidence>
<feature type="region of interest" description="Disordered" evidence="1">
    <location>
        <begin position="1"/>
        <end position="40"/>
    </location>
</feature>
<gene>
    <name evidence="2" type="ORF">JDV02_003090</name>
</gene>
<dbReference type="KEGG" id="ptkz:JDV02_003090"/>
<dbReference type="RefSeq" id="XP_047840157.1">
    <property type="nucleotide sequence ID" value="XM_047984183.1"/>
</dbReference>
<dbReference type="EMBL" id="CP086355">
    <property type="protein sequence ID" value="UNI16676.1"/>
    <property type="molecule type" value="Genomic_DNA"/>
</dbReference>
<dbReference type="Proteomes" id="UP000829364">
    <property type="component" value="Chromosome 2"/>
</dbReference>
<dbReference type="OrthoDB" id="3535998at2759"/>
<name>A0A9Q8QCH2_9HYPO</name>
<organism evidence="2 3">
    <name type="scientific">Purpureocillium takamizusanense</name>
    <dbReference type="NCBI Taxonomy" id="2060973"/>
    <lineage>
        <taxon>Eukaryota</taxon>
        <taxon>Fungi</taxon>
        <taxon>Dikarya</taxon>
        <taxon>Ascomycota</taxon>
        <taxon>Pezizomycotina</taxon>
        <taxon>Sordariomycetes</taxon>
        <taxon>Hypocreomycetidae</taxon>
        <taxon>Hypocreales</taxon>
        <taxon>Ophiocordycipitaceae</taxon>
        <taxon>Purpureocillium</taxon>
    </lineage>
</organism>